<proteinExistence type="predicted"/>
<dbReference type="InterPro" id="IPR003594">
    <property type="entry name" value="HATPase_dom"/>
</dbReference>
<keyword evidence="11" id="KW-1185">Reference proteome</keyword>
<evidence type="ECO:0000256" key="1">
    <source>
        <dbReference type="ARBA" id="ARBA00000085"/>
    </source>
</evidence>
<keyword evidence="3 6" id="KW-0597">Phosphoprotein</keyword>
<comment type="catalytic activity">
    <reaction evidence="1">
        <text>ATP + protein L-histidine = ADP + protein N-phospho-L-histidine.</text>
        <dbReference type="EC" id="2.7.13.3"/>
    </reaction>
</comment>
<dbReference type="FunFam" id="3.30.565.10:FF:000049">
    <property type="entry name" value="Two-component sensor histidine kinase"/>
    <property type="match status" value="1"/>
</dbReference>
<dbReference type="InterPro" id="IPR005467">
    <property type="entry name" value="His_kinase_dom"/>
</dbReference>
<dbReference type="GO" id="GO:0005886">
    <property type="term" value="C:plasma membrane"/>
    <property type="evidence" value="ECO:0007669"/>
    <property type="project" value="TreeGrafter"/>
</dbReference>
<dbReference type="SUPFAM" id="SSF47384">
    <property type="entry name" value="Homodimeric domain of signal transducing histidine kinase"/>
    <property type="match status" value="1"/>
</dbReference>
<dbReference type="SUPFAM" id="SSF55785">
    <property type="entry name" value="PYP-like sensor domain (PAS domain)"/>
    <property type="match status" value="2"/>
</dbReference>
<feature type="domain" description="Response regulatory" evidence="9">
    <location>
        <begin position="621"/>
        <end position="737"/>
    </location>
</feature>
<dbReference type="Pfam" id="PF02518">
    <property type="entry name" value="HATPase_c"/>
    <property type="match status" value="1"/>
</dbReference>
<evidence type="ECO:0000256" key="6">
    <source>
        <dbReference type="PROSITE-ProRule" id="PRU00169"/>
    </source>
</evidence>
<dbReference type="InterPro" id="IPR036890">
    <property type="entry name" value="HATPase_C_sf"/>
</dbReference>
<dbReference type="SMART" id="SM00387">
    <property type="entry name" value="HATPase_c"/>
    <property type="match status" value="1"/>
</dbReference>
<dbReference type="EMBL" id="CYSE01000002">
    <property type="protein sequence ID" value="CUH77498.1"/>
    <property type="molecule type" value="Genomic_DNA"/>
</dbReference>
<dbReference type="EC" id="2.7.13.3" evidence="2"/>
<feature type="coiled-coil region" evidence="7">
    <location>
        <begin position="65"/>
        <end position="99"/>
    </location>
</feature>
<evidence type="ECO:0000256" key="7">
    <source>
        <dbReference type="SAM" id="Coils"/>
    </source>
</evidence>
<protein>
    <recommendedName>
        <fullName evidence="2">histidine kinase</fullName>
        <ecNumber evidence="2">2.7.13.3</ecNumber>
    </recommendedName>
</protein>
<evidence type="ECO:0000256" key="4">
    <source>
        <dbReference type="ARBA" id="ARBA00022679"/>
    </source>
</evidence>
<dbReference type="SMART" id="SM00388">
    <property type="entry name" value="HisKA"/>
    <property type="match status" value="1"/>
</dbReference>
<dbReference type="PANTHER" id="PTHR43047">
    <property type="entry name" value="TWO-COMPONENT HISTIDINE PROTEIN KINASE"/>
    <property type="match status" value="1"/>
</dbReference>
<dbReference type="Proteomes" id="UP000054935">
    <property type="component" value="Unassembled WGS sequence"/>
</dbReference>
<evidence type="ECO:0000256" key="2">
    <source>
        <dbReference type="ARBA" id="ARBA00012438"/>
    </source>
</evidence>
<dbReference type="GO" id="GO:0000155">
    <property type="term" value="F:phosphorelay sensor kinase activity"/>
    <property type="evidence" value="ECO:0007669"/>
    <property type="project" value="InterPro"/>
</dbReference>
<dbReference type="Gene3D" id="1.10.287.130">
    <property type="match status" value="1"/>
</dbReference>
<dbReference type="CDD" id="cd00156">
    <property type="entry name" value="REC"/>
    <property type="match status" value="1"/>
</dbReference>
<dbReference type="STRING" id="441103.TRN7648_01506"/>
<dbReference type="InterPro" id="IPR036097">
    <property type="entry name" value="HisK_dim/P_sf"/>
</dbReference>
<name>A0A0P1G738_9RHOB</name>
<dbReference type="Gene3D" id="3.30.450.20">
    <property type="entry name" value="PAS domain"/>
    <property type="match status" value="2"/>
</dbReference>
<dbReference type="InterPro" id="IPR011006">
    <property type="entry name" value="CheY-like_superfamily"/>
</dbReference>
<dbReference type="InterPro" id="IPR004358">
    <property type="entry name" value="Sig_transdc_His_kin-like_C"/>
</dbReference>
<dbReference type="AlphaFoldDB" id="A0A0P1G738"/>
<dbReference type="InterPro" id="IPR003661">
    <property type="entry name" value="HisK_dim/P_dom"/>
</dbReference>
<evidence type="ECO:0000256" key="5">
    <source>
        <dbReference type="ARBA" id="ARBA00022777"/>
    </source>
</evidence>
<accession>A0A0P1G738</accession>
<evidence type="ECO:0000259" key="9">
    <source>
        <dbReference type="PROSITE" id="PS50110"/>
    </source>
</evidence>
<keyword evidence="5 10" id="KW-0418">Kinase</keyword>
<feature type="modified residue" description="4-aspartylphosphate" evidence="6">
    <location>
        <position position="672"/>
    </location>
</feature>
<dbReference type="InterPro" id="IPR001789">
    <property type="entry name" value="Sig_transdc_resp-reg_receiver"/>
</dbReference>
<organism evidence="10 11">
    <name type="scientific">Tropicibacter naphthalenivorans</name>
    <dbReference type="NCBI Taxonomy" id="441103"/>
    <lineage>
        <taxon>Bacteria</taxon>
        <taxon>Pseudomonadati</taxon>
        <taxon>Pseudomonadota</taxon>
        <taxon>Alphaproteobacteria</taxon>
        <taxon>Rhodobacterales</taxon>
        <taxon>Roseobacteraceae</taxon>
        <taxon>Tropicibacter</taxon>
    </lineage>
</organism>
<dbReference type="SUPFAM" id="SSF52172">
    <property type="entry name" value="CheY-like"/>
    <property type="match status" value="1"/>
</dbReference>
<dbReference type="PRINTS" id="PR00344">
    <property type="entry name" value="BCTRLSENSOR"/>
</dbReference>
<evidence type="ECO:0000313" key="10">
    <source>
        <dbReference type="EMBL" id="CUH77498.1"/>
    </source>
</evidence>
<dbReference type="Gene3D" id="3.30.565.10">
    <property type="entry name" value="Histidine kinase-like ATPase, C-terminal domain"/>
    <property type="match status" value="1"/>
</dbReference>
<feature type="domain" description="Histidine kinase" evidence="8">
    <location>
        <begin position="385"/>
        <end position="597"/>
    </location>
</feature>
<dbReference type="PROSITE" id="PS50110">
    <property type="entry name" value="RESPONSE_REGULATORY"/>
    <property type="match status" value="1"/>
</dbReference>
<evidence type="ECO:0000256" key="3">
    <source>
        <dbReference type="ARBA" id="ARBA00022553"/>
    </source>
</evidence>
<dbReference type="SMART" id="SM00448">
    <property type="entry name" value="REC"/>
    <property type="match status" value="1"/>
</dbReference>
<dbReference type="CDD" id="cd00082">
    <property type="entry name" value="HisKA"/>
    <property type="match status" value="1"/>
</dbReference>
<keyword evidence="7" id="KW-0175">Coiled coil</keyword>
<dbReference type="Pfam" id="PF00072">
    <property type="entry name" value="Response_reg"/>
    <property type="match status" value="1"/>
</dbReference>
<keyword evidence="4 10" id="KW-0808">Transferase</keyword>
<gene>
    <name evidence="10" type="primary">rcsC</name>
    <name evidence="10" type="ORF">TRN7648_01506</name>
</gene>
<dbReference type="Pfam" id="PF00512">
    <property type="entry name" value="HisKA"/>
    <property type="match status" value="1"/>
</dbReference>
<reference evidence="10 11" key="1">
    <citation type="submission" date="2015-09" db="EMBL/GenBank/DDBJ databases">
        <authorList>
            <consortium name="Swine Surveillance"/>
        </authorList>
    </citation>
    <scope>NUCLEOTIDE SEQUENCE [LARGE SCALE GENOMIC DNA]</scope>
    <source>
        <strain evidence="10 11">CECT 7648</strain>
    </source>
</reference>
<dbReference type="GO" id="GO:0009927">
    <property type="term" value="F:histidine phosphotransfer kinase activity"/>
    <property type="evidence" value="ECO:0007669"/>
    <property type="project" value="TreeGrafter"/>
</dbReference>
<dbReference type="PANTHER" id="PTHR43047:SF9">
    <property type="entry name" value="HISTIDINE KINASE"/>
    <property type="match status" value="1"/>
</dbReference>
<dbReference type="PROSITE" id="PS50109">
    <property type="entry name" value="HIS_KIN"/>
    <property type="match status" value="1"/>
</dbReference>
<evidence type="ECO:0000259" key="8">
    <source>
        <dbReference type="PROSITE" id="PS50109"/>
    </source>
</evidence>
<sequence>MPEPEPLSLINPNDSLERQNEKLQKIADALMKRVEYGPEHSNAAYAQFERAALLEKRVRERTLELERTLDLLHESNAQLGQANQETEAARRNLADAIETVSEGFALFDPSDLLVMCNSRFCRDFRDTTRDLRPGLPFTGYVDRVSRSRYLALPPDVTAESWAAQRIRRHVDRHVMFNVQLAQGRWLQVSEHRTANGGTVVLQTDVTDLIRLERAERERLKDKQSRVIRATLDHLNQGVCIFDENGRLVGWNRKMASLLELPARRLQLGASFNGLVDHLDEEIVFTRGIDRDGFRQWAAKADNRGPISFEIKRGDRAILQVFGRGMPDRGFVISVTDVTPEREAAQKLFELNEILEQRVMERTLELEDALNAAERANASKSRFVAAASHDLLQPLSAAKLYVSSLADRCADANDRSVLNKAESALSSAEQIIDALLDISKLDGDGVQFDIRPVALREILRPLVDEMEVLALRKGLSLHYVDSDLMVESDPSYLRRIVQNLLANAIRYTERGKVLVGVRRNGGSARIEVWDTGPGIAEEDQNTIFEEFKRLDTRASRNEGLGLGLAIVERACARLGHPMGLWSEPGRGSCFMVNVTIAGQAERQAQPGRRAARPVGLAQAGLIALLVENDPQLRRAVSIMLESWDVSVIEAEDAPSALELLDDLQISPDALLLDYQLGDGPTGIALYKSITEFLGPLPCAIVSADRSPNLRQDCKTLGVEFLPKPLDRHKLSRFLDEVAANMG</sequence>
<evidence type="ECO:0000313" key="11">
    <source>
        <dbReference type="Proteomes" id="UP000054935"/>
    </source>
</evidence>
<dbReference type="Gene3D" id="3.40.50.2300">
    <property type="match status" value="1"/>
</dbReference>
<dbReference type="InterPro" id="IPR035965">
    <property type="entry name" value="PAS-like_dom_sf"/>
</dbReference>
<dbReference type="SUPFAM" id="SSF55874">
    <property type="entry name" value="ATPase domain of HSP90 chaperone/DNA topoisomerase II/histidine kinase"/>
    <property type="match status" value="1"/>
</dbReference>
<dbReference type="Pfam" id="PF12860">
    <property type="entry name" value="PAS_7"/>
    <property type="match status" value="2"/>
</dbReference>